<dbReference type="CDD" id="cd10911">
    <property type="entry name" value="PIN_LabA"/>
    <property type="match status" value="1"/>
</dbReference>
<evidence type="ECO:0000259" key="1">
    <source>
        <dbReference type="Pfam" id="PF01936"/>
    </source>
</evidence>
<dbReference type="InterPro" id="IPR047140">
    <property type="entry name" value="LabA"/>
</dbReference>
<dbReference type="PANTHER" id="PTHR35458:SF8">
    <property type="entry name" value="SLR0650 PROTEIN"/>
    <property type="match status" value="1"/>
</dbReference>
<dbReference type="InterPro" id="IPR021139">
    <property type="entry name" value="NYN"/>
</dbReference>
<evidence type="ECO:0000313" key="2">
    <source>
        <dbReference type="EMBL" id="PIQ75511.1"/>
    </source>
</evidence>
<dbReference type="Proteomes" id="UP000229317">
    <property type="component" value="Unassembled WGS sequence"/>
</dbReference>
<dbReference type="AlphaFoldDB" id="A0A2H0KTM0"/>
<dbReference type="Pfam" id="PF01936">
    <property type="entry name" value="NYN"/>
    <property type="match status" value="1"/>
</dbReference>
<name>A0A2H0KTM0_9BACT</name>
<dbReference type="EMBL" id="PCVO01000012">
    <property type="protein sequence ID" value="PIQ75511.1"/>
    <property type="molecule type" value="Genomic_DNA"/>
</dbReference>
<organism evidence="2 3">
    <name type="scientific">Candidatus Portnoybacteria bacterium CG11_big_fil_rev_8_21_14_0_20_40_15</name>
    <dbReference type="NCBI Taxonomy" id="1974817"/>
    <lineage>
        <taxon>Bacteria</taxon>
        <taxon>Candidatus Portnoyibacteriota</taxon>
    </lineage>
</organism>
<protein>
    <recommendedName>
        <fullName evidence="1">NYN domain-containing protein</fullName>
    </recommendedName>
</protein>
<proteinExistence type="predicted"/>
<feature type="domain" description="NYN" evidence="1">
    <location>
        <begin position="9"/>
        <end position="156"/>
    </location>
</feature>
<evidence type="ECO:0000313" key="3">
    <source>
        <dbReference type="Proteomes" id="UP000229317"/>
    </source>
</evidence>
<dbReference type="PANTHER" id="PTHR35458">
    <property type="entry name" value="SLR0755 PROTEIN"/>
    <property type="match status" value="1"/>
</dbReference>
<reference evidence="2 3" key="1">
    <citation type="submission" date="2017-09" db="EMBL/GenBank/DDBJ databases">
        <title>Depth-based differentiation of microbial function through sediment-hosted aquifers and enrichment of novel symbionts in the deep terrestrial subsurface.</title>
        <authorList>
            <person name="Probst A.J."/>
            <person name="Ladd B."/>
            <person name="Jarett J.K."/>
            <person name="Geller-Mcgrath D.E."/>
            <person name="Sieber C.M."/>
            <person name="Emerson J.B."/>
            <person name="Anantharaman K."/>
            <person name="Thomas B.C."/>
            <person name="Malmstrom R."/>
            <person name="Stieglmeier M."/>
            <person name="Klingl A."/>
            <person name="Woyke T."/>
            <person name="Ryan C.M."/>
            <person name="Banfield J.F."/>
        </authorList>
    </citation>
    <scope>NUCLEOTIDE SEQUENCE [LARGE SCALE GENOMIC DNA]</scope>
    <source>
        <strain evidence="2">CG11_big_fil_rev_8_21_14_0_20_40_15</strain>
    </source>
</reference>
<sequence>MISQLVKGRVYVFVDAANILYSQQTLRWRLDYKKLKEYFEKECDLKAIYFYTGRVGENHKQNSFIQKLEEIGYIVKAKEVKRIKVSKNAYEWKGNLDVELTIDVLGNINNFDTLILMSGDSDFAPLLDAAKAQHKRVLVMSTKGHVAKELLDRAKYINLKKLKDQISYYK</sequence>
<comment type="caution">
    <text evidence="2">The sequence shown here is derived from an EMBL/GenBank/DDBJ whole genome shotgun (WGS) entry which is preliminary data.</text>
</comment>
<gene>
    <name evidence="2" type="ORF">COV84_00810</name>
</gene>
<dbReference type="Gene3D" id="3.40.50.1010">
    <property type="entry name" value="5'-nuclease"/>
    <property type="match status" value="1"/>
</dbReference>
<dbReference type="GO" id="GO:0004540">
    <property type="term" value="F:RNA nuclease activity"/>
    <property type="evidence" value="ECO:0007669"/>
    <property type="project" value="InterPro"/>
</dbReference>
<accession>A0A2H0KTM0</accession>